<name>A0A8X8AUS7_BRACI</name>
<reference evidence="1 2" key="1">
    <citation type="submission" date="2020-02" db="EMBL/GenBank/DDBJ databases">
        <authorList>
            <person name="Ma Q."/>
            <person name="Huang Y."/>
            <person name="Song X."/>
            <person name="Pei D."/>
        </authorList>
    </citation>
    <scope>NUCLEOTIDE SEQUENCE [LARGE SCALE GENOMIC DNA]</scope>
    <source>
        <strain evidence="1">Sxm20200214</strain>
        <tissue evidence="1">Leaf</tissue>
    </source>
</reference>
<proteinExistence type="predicted"/>
<evidence type="ECO:0000313" key="1">
    <source>
        <dbReference type="EMBL" id="KAG2313764.1"/>
    </source>
</evidence>
<dbReference type="EMBL" id="JAAMPC010000005">
    <property type="protein sequence ID" value="KAG2313764.1"/>
    <property type="molecule type" value="Genomic_DNA"/>
</dbReference>
<gene>
    <name evidence="1" type="ORF">Bca52824_025321</name>
</gene>
<sequence length="231" mass="25864">MAWACFNGPSFFKGDHERVENDQGQLLDAMDEHTIFLKRLIGSKSIRWSRTACPYLALLHQLPDFSNVPPGLKPIFAQFRTLLDSSEAFRTLLKLTNNLWKSCPILVQDPNSTQLLLCPFLSSDVPNVYKSSWLILCLASQDSLDSDHGLTSMARRCLPCFTHHTFELVLVVRACLPFLLASCLHHGLSQACLVHELNSYLLELEQLPSGWGLWISFLKGSSGAVTFSGKL</sequence>
<accession>A0A8X8AUS7</accession>
<protein>
    <submittedName>
        <fullName evidence="1">Uncharacterized protein</fullName>
    </submittedName>
</protein>
<dbReference type="AlphaFoldDB" id="A0A8X8AUS7"/>
<comment type="caution">
    <text evidence="1">The sequence shown here is derived from an EMBL/GenBank/DDBJ whole genome shotgun (WGS) entry which is preliminary data.</text>
</comment>
<dbReference type="Proteomes" id="UP000886595">
    <property type="component" value="Unassembled WGS sequence"/>
</dbReference>
<evidence type="ECO:0000313" key="2">
    <source>
        <dbReference type="Proteomes" id="UP000886595"/>
    </source>
</evidence>
<organism evidence="1 2">
    <name type="scientific">Brassica carinata</name>
    <name type="common">Ethiopian mustard</name>
    <name type="synonym">Abyssinian cabbage</name>
    <dbReference type="NCBI Taxonomy" id="52824"/>
    <lineage>
        <taxon>Eukaryota</taxon>
        <taxon>Viridiplantae</taxon>
        <taxon>Streptophyta</taxon>
        <taxon>Embryophyta</taxon>
        <taxon>Tracheophyta</taxon>
        <taxon>Spermatophyta</taxon>
        <taxon>Magnoliopsida</taxon>
        <taxon>eudicotyledons</taxon>
        <taxon>Gunneridae</taxon>
        <taxon>Pentapetalae</taxon>
        <taxon>rosids</taxon>
        <taxon>malvids</taxon>
        <taxon>Brassicales</taxon>
        <taxon>Brassicaceae</taxon>
        <taxon>Brassiceae</taxon>
        <taxon>Brassica</taxon>
    </lineage>
</organism>
<keyword evidence="2" id="KW-1185">Reference proteome</keyword>